<accession>A0A1S1PI72</accession>
<protein>
    <submittedName>
        <fullName evidence="1">Uncharacterized protein</fullName>
    </submittedName>
</protein>
<reference evidence="2" key="1">
    <citation type="submission" date="2016-07" db="EMBL/GenBank/DDBJ databases">
        <title>Frankia sp. NRRL B-16219 Genome sequencing.</title>
        <authorList>
            <person name="Ghodhbane-Gtari F."/>
            <person name="Swanson E."/>
            <person name="Gueddou A."/>
            <person name="Louati M."/>
            <person name="Nouioui I."/>
            <person name="Hezbri K."/>
            <person name="Abebe-Akele F."/>
            <person name="Simpson S."/>
            <person name="Morris K."/>
            <person name="Thomas K."/>
            <person name="Gtari M."/>
            <person name="Tisa L.S."/>
        </authorList>
    </citation>
    <scope>NUCLEOTIDE SEQUENCE [LARGE SCALE GENOMIC DNA]</scope>
    <source>
        <strain evidence="2">NRRL B-16219</strain>
    </source>
</reference>
<gene>
    <name evidence="1" type="ORF">BBK14_08815</name>
</gene>
<evidence type="ECO:0000313" key="2">
    <source>
        <dbReference type="Proteomes" id="UP000179769"/>
    </source>
</evidence>
<proteinExistence type="predicted"/>
<dbReference type="AlphaFoldDB" id="A0A1S1PI72"/>
<name>A0A1S1PI72_9ACTN</name>
<comment type="caution">
    <text evidence="1">The sequence shown here is derived from an EMBL/GenBank/DDBJ whole genome shotgun (WGS) entry which is preliminary data.</text>
</comment>
<keyword evidence="2" id="KW-1185">Reference proteome</keyword>
<sequence>MLKEAVDRIGDDTDRLDVAGLADTIPAALAVCRTAGLPADPVEATDAQADAAAGCAAAARTRDQFAITDYRSLVFATTLRIEGAMGLLTAASEADSRYQPLVEGIEPVQQDLQTLAFDQLRTDGPNLLTACDRQGLPHK</sequence>
<dbReference type="RefSeq" id="WP_071066905.1">
    <property type="nucleotide sequence ID" value="NZ_MAXA01000268.1"/>
</dbReference>
<dbReference type="Proteomes" id="UP000179769">
    <property type="component" value="Unassembled WGS sequence"/>
</dbReference>
<organism evidence="1 2">
    <name type="scientific">Parafrankia soli</name>
    <dbReference type="NCBI Taxonomy" id="2599596"/>
    <lineage>
        <taxon>Bacteria</taxon>
        <taxon>Bacillati</taxon>
        <taxon>Actinomycetota</taxon>
        <taxon>Actinomycetes</taxon>
        <taxon>Frankiales</taxon>
        <taxon>Frankiaceae</taxon>
        <taxon>Parafrankia</taxon>
    </lineage>
</organism>
<dbReference type="EMBL" id="MAXA01000268">
    <property type="protein sequence ID" value="OHV20312.1"/>
    <property type="molecule type" value="Genomic_DNA"/>
</dbReference>
<evidence type="ECO:0000313" key="1">
    <source>
        <dbReference type="EMBL" id="OHV20312.1"/>
    </source>
</evidence>
<dbReference type="OrthoDB" id="10001647at2"/>